<evidence type="ECO:0000259" key="2">
    <source>
        <dbReference type="Pfam" id="PF07762"/>
    </source>
</evidence>
<gene>
    <name evidence="3" type="ORF">PVAP13_8KG391700</name>
</gene>
<evidence type="ECO:0000313" key="3">
    <source>
        <dbReference type="EMBL" id="KAG2564230.1"/>
    </source>
</evidence>
<dbReference type="OrthoDB" id="585971at2759"/>
<feature type="compositionally biased region" description="Basic residues" evidence="1">
    <location>
        <begin position="7"/>
        <end position="16"/>
    </location>
</feature>
<dbReference type="InterPro" id="IPR011676">
    <property type="entry name" value="DUF1618"/>
</dbReference>
<proteinExistence type="predicted"/>
<dbReference type="AlphaFoldDB" id="A0A8T0PRB7"/>
<dbReference type="Pfam" id="PF07762">
    <property type="entry name" value="DUF1618"/>
    <property type="match status" value="1"/>
</dbReference>
<reference evidence="3" key="1">
    <citation type="submission" date="2020-05" db="EMBL/GenBank/DDBJ databases">
        <title>WGS assembly of Panicum virgatum.</title>
        <authorList>
            <person name="Lovell J.T."/>
            <person name="Jenkins J."/>
            <person name="Shu S."/>
            <person name="Juenger T.E."/>
            <person name="Schmutz J."/>
        </authorList>
    </citation>
    <scope>NUCLEOTIDE SEQUENCE</scope>
    <source>
        <strain evidence="3">AP13</strain>
    </source>
</reference>
<accession>A0A8T0PRB7</accession>
<comment type="caution">
    <text evidence="3">The sequence shown here is derived from an EMBL/GenBank/DDBJ whole genome shotgun (WGS) entry which is preliminary data.</text>
</comment>
<protein>
    <recommendedName>
        <fullName evidence="2">DUF1618 domain-containing protein</fullName>
    </recommendedName>
</protein>
<feature type="region of interest" description="Disordered" evidence="1">
    <location>
        <begin position="1"/>
        <end position="45"/>
    </location>
</feature>
<dbReference type="EMBL" id="CM029051">
    <property type="protein sequence ID" value="KAG2564230.1"/>
    <property type="molecule type" value="Genomic_DNA"/>
</dbReference>
<organism evidence="3 4">
    <name type="scientific">Panicum virgatum</name>
    <name type="common">Blackwell switchgrass</name>
    <dbReference type="NCBI Taxonomy" id="38727"/>
    <lineage>
        <taxon>Eukaryota</taxon>
        <taxon>Viridiplantae</taxon>
        <taxon>Streptophyta</taxon>
        <taxon>Embryophyta</taxon>
        <taxon>Tracheophyta</taxon>
        <taxon>Spermatophyta</taxon>
        <taxon>Magnoliopsida</taxon>
        <taxon>Liliopsida</taxon>
        <taxon>Poales</taxon>
        <taxon>Poaceae</taxon>
        <taxon>PACMAD clade</taxon>
        <taxon>Panicoideae</taxon>
        <taxon>Panicodae</taxon>
        <taxon>Paniceae</taxon>
        <taxon>Panicinae</taxon>
        <taxon>Panicum</taxon>
        <taxon>Panicum sect. Hiantes</taxon>
    </lineage>
</organism>
<evidence type="ECO:0000256" key="1">
    <source>
        <dbReference type="SAM" id="MobiDB-lite"/>
    </source>
</evidence>
<dbReference type="PANTHER" id="PTHR33074">
    <property type="entry name" value="EXPRESSED PROTEIN-RELATED"/>
    <property type="match status" value="1"/>
</dbReference>
<feature type="compositionally biased region" description="Basic and acidic residues" evidence="1">
    <location>
        <begin position="29"/>
        <end position="45"/>
    </location>
</feature>
<dbReference type="PANTHER" id="PTHR33074:SF79">
    <property type="entry name" value="EXPRESSED PROTEIN"/>
    <property type="match status" value="1"/>
</dbReference>
<dbReference type="Proteomes" id="UP000823388">
    <property type="component" value="Chromosome 8K"/>
</dbReference>
<evidence type="ECO:0000313" key="4">
    <source>
        <dbReference type="Proteomes" id="UP000823388"/>
    </source>
</evidence>
<keyword evidence="4" id="KW-1185">Reference proteome</keyword>
<name>A0A8T0PRB7_PANVG</name>
<feature type="domain" description="DUF1618" evidence="2">
    <location>
        <begin position="261"/>
        <end position="402"/>
    </location>
</feature>
<sequence length="504" mass="57572">MEETFRSQRKPSRTGRKLSPSPPRRPRPVSRDPPPRHYRRREPSPTRRRSWVILDRFVHRSRRLHGVVDNDATTSATSHDCVGRPVRASLRVAASPAVSRLHLHLPDRDEGIGYLEDMEEPAVVAAHRNSILFEVVVPFKDSYWTDPFLFPIDYFVYSASSSSPPSLTRLRACFEGVAGHPKEDKYFKPYRRQRQRVMLSREVELCILHHAPPPAGVGTATPPPWTVKRLKITPNMRTMGLNLASFRTDVVIPVSGRVLCWVDYYQGMLLVDFQPSEDADHDQQHLLSFIPLPNEALQSQRPYIDAGDPDPFRCACVTNDAGIKFVCIMTERRVRSASHHLAFTISTWTLDIGRGEWQKDVGATMDDGEFFGLYDDDEAGKILPRVLPSFPVVSMADPDVICFLLKEDDDILWMVEVNMLHKKVQSSAVYIKEQEGDEWYLSDEKVCRNFFFDGHYFIPSQFSGYLSKDAITSWELSDMMQKKVKQRMAKRKSGVGAQSEQFAG</sequence>